<feature type="compositionally biased region" description="Low complexity" evidence="1">
    <location>
        <begin position="181"/>
        <end position="194"/>
    </location>
</feature>
<dbReference type="EMBL" id="CAUYUJ010001225">
    <property type="protein sequence ID" value="CAK0794859.1"/>
    <property type="molecule type" value="Genomic_DNA"/>
</dbReference>
<evidence type="ECO:0000256" key="1">
    <source>
        <dbReference type="SAM" id="MobiDB-lite"/>
    </source>
</evidence>
<feature type="compositionally biased region" description="Low complexity" evidence="1">
    <location>
        <begin position="35"/>
        <end position="53"/>
    </location>
</feature>
<feature type="compositionally biased region" description="Acidic residues" evidence="1">
    <location>
        <begin position="248"/>
        <end position="257"/>
    </location>
</feature>
<dbReference type="Proteomes" id="UP001189429">
    <property type="component" value="Unassembled WGS sequence"/>
</dbReference>
<keyword evidence="4" id="KW-1185">Reference proteome</keyword>
<comment type="caution">
    <text evidence="3">The sequence shown here is derived from an EMBL/GenBank/DDBJ whole genome shotgun (WGS) entry which is preliminary data.</text>
</comment>
<feature type="chain" id="PRO_5047006124" evidence="2">
    <location>
        <begin position="21"/>
        <end position="573"/>
    </location>
</feature>
<feature type="compositionally biased region" description="Basic and acidic residues" evidence="1">
    <location>
        <begin position="238"/>
        <end position="247"/>
    </location>
</feature>
<proteinExistence type="predicted"/>
<keyword evidence="2" id="KW-0732">Signal</keyword>
<name>A0ABN9PP42_9DINO</name>
<feature type="compositionally biased region" description="Basic and acidic residues" evidence="1">
    <location>
        <begin position="258"/>
        <end position="276"/>
    </location>
</feature>
<gene>
    <name evidence="3" type="ORF">PCOR1329_LOCUS4714</name>
</gene>
<evidence type="ECO:0000256" key="2">
    <source>
        <dbReference type="SAM" id="SignalP"/>
    </source>
</evidence>
<feature type="compositionally biased region" description="Basic and acidic residues" evidence="1">
    <location>
        <begin position="343"/>
        <end position="360"/>
    </location>
</feature>
<accession>A0ABN9PP42</accession>
<feature type="region of interest" description="Disordered" evidence="1">
    <location>
        <begin position="99"/>
        <end position="276"/>
    </location>
</feature>
<feature type="compositionally biased region" description="Basic and acidic residues" evidence="1">
    <location>
        <begin position="101"/>
        <end position="115"/>
    </location>
</feature>
<reference evidence="3" key="1">
    <citation type="submission" date="2023-10" db="EMBL/GenBank/DDBJ databases">
        <authorList>
            <person name="Chen Y."/>
            <person name="Shah S."/>
            <person name="Dougan E. K."/>
            <person name="Thang M."/>
            <person name="Chan C."/>
        </authorList>
    </citation>
    <scope>NUCLEOTIDE SEQUENCE [LARGE SCALE GENOMIC DNA]</scope>
</reference>
<feature type="compositionally biased region" description="Low complexity" evidence="1">
    <location>
        <begin position="550"/>
        <end position="562"/>
    </location>
</feature>
<feature type="compositionally biased region" description="Low complexity" evidence="1">
    <location>
        <begin position="215"/>
        <end position="234"/>
    </location>
</feature>
<organism evidence="3 4">
    <name type="scientific">Prorocentrum cordatum</name>
    <dbReference type="NCBI Taxonomy" id="2364126"/>
    <lineage>
        <taxon>Eukaryota</taxon>
        <taxon>Sar</taxon>
        <taxon>Alveolata</taxon>
        <taxon>Dinophyceae</taxon>
        <taxon>Prorocentrales</taxon>
        <taxon>Prorocentraceae</taxon>
        <taxon>Prorocentrum</taxon>
    </lineage>
</organism>
<feature type="signal peptide" evidence="2">
    <location>
        <begin position="1"/>
        <end position="20"/>
    </location>
</feature>
<protein>
    <submittedName>
        <fullName evidence="3">Uncharacterized protein</fullName>
    </submittedName>
</protein>
<feature type="region of interest" description="Disordered" evidence="1">
    <location>
        <begin position="25"/>
        <end position="67"/>
    </location>
</feature>
<feature type="region of interest" description="Disordered" evidence="1">
    <location>
        <begin position="481"/>
        <end position="573"/>
    </location>
</feature>
<evidence type="ECO:0000313" key="4">
    <source>
        <dbReference type="Proteomes" id="UP001189429"/>
    </source>
</evidence>
<feature type="compositionally biased region" description="Basic and acidic residues" evidence="1">
    <location>
        <begin position="54"/>
        <end position="67"/>
    </location>
</feature>
<sequence>MATRLLAAAVLLLAPAGALAAQAFLGAGRGGPPEGAQGASPRGSAASGAGRDGALARKEADPRTKKEQELQMLEAVLESLDAEGEPTVSDISRRLAAIASRRAERGQPGRPARAERRGRKPAQVAAPEQALGPESGGHLSTSWGVEEASAPGLTGGSSPEVGTEAPATQERIAAEARRAEAASAARAREAQAQAFSDLAGALARVEGRPTRRAAGHPSQGSAGAGPSSAEAVGAWRAEALEASRGLEEAEGQEESDLGEAKPQGEEEGDPERVADLVDEADPRNASELADLAEALAQVERRPKRRAAGRPLRIPSVADADSKMVEALRVWMAESLERAIKDVRHGESDLDQGKPDAKEDNNLTAVDLTDEADPKNASELADIADARAHIQGRSSRAAARHGRQDLRSWVAKALEAMRGDGRHDEDKVLEAMMRKPRGGQSDTHAKVVDAIMSWMENLDEEADPETASELEELAAVIAQARSLQRRLKRRHEPEGEATENTTRLRPAPPTSAPNRAGSRPDAARRADRAAAVAGAAQLEPNTPEEPRKQHGPANRPAAAGGAIERADADTDAAS</sequence>
<feature type="region of interest" description="Disordered" evidence="1">
    <location>
        <begin position="343"/>
        <end position="374"/>
    </location>
</feature>
<evidence type="ECO:0000313" key="3">
    <source>
        <dbReference type="EMBL" id="CAK0794859.1"/>
    </source>
</evidence>